<dbReference type="RefSeq" id="WP_344628374.1">
    <property type="nucleotide sequence ID" value="NZ_BAAALD010000166.1"/>
</dbReference>
<comment type="subunit">
    <text evidence="4">The gas vesicle shell is 2 nm thick and consists of a single layer of this protein. It forms helical ribs nearly perpendicular to the long axis of the vesicle.</text>
</comment>
<dbReference type="PANTHER" id="PTHR35344">
    <property type="entry name" value="GAS VESICLE STRUCTURAL PROTEIN 2-RELATED"/>
    <property type="match status" value="1"/>
</dbReference>
<dbReference type="InterPro" id="IPR018493">
    <property type="entry name" value="GvpA-like_CS"/>
</dbReference>
<sequence>MSAVATQTSRCLDRPPAGGPADALDLILDKGLIIEVYVRVSLVGIELLTVDTRIVAAGVDTYLRFAEAVNRLDLADGRSPGPSELVNGVHDDGARDRSAGAPEGAQEQDGQQDRQHEERQRRHTRPAAHRREQER</sequence>
<dbReference type="InterPro" id="IPR000638">
    <property type="entry name" value="Gas-vesicle_GvpA-like"/>
</dbReference>
<organism evidence="6 7">
    <name type="scientific">Kitasatospora arboriphila</name>
    <dbReference type="NCBI Taxonomy" id="258052"/>
    <lineage>
        <taxon>Bacteria</taxon>
        <taxon>Bacillati</taxon>
        <taxon>Actinomycetota</taxon>
        <taxon>Actinomycetes</taxon>
        <taxon>Kitasatosporales</taxon>
        <taxon>Streptomycetaceae</taxon>
        <taxon>Kitasatospora</taxon>
    </lineage>
</organism>
<feature type="compositionally biased region" description="Basic and acidic residues" evidence="5">
    <location>
        <begin position="111"/>
        <end position="120"/>
    </location>
</feature>
<feature type="compositionally biased region" description="Basic and acidic residues" evidence="5">
    <location>
        <begin position="89"/>
        <end position="98"/>
    </location>
</feature>
<proteinExistence type="inferred from homology"/>
<dbReference type="HAMAP" id="MF_00576">
    <property type="entry name" value="Gas_vesicle_A"/>
    <property type="match status" value="1"/>
</dbReference>
<accession>A0ABP4ERB2</accession>
<dbReference type="Proteomes" id="UP001499987">
    <property type="component" value="Unassembled WGS sequence"/>
</dbReference>
<dbReference type="InterPro" id="IPR047870">
    <property type="entry name" value="Gas_vesicle_GvpA"/>
</dbReference>
<dbReference type="EMBL" id="BAAALD010000166">
    <property type="protein sequence ID" value="GAA1126971.1"/>
    <property type="molecule type" value="Genomic_DNA"/>
</dbReference>
<dbReference type="PANTHER" id="PTHR35344:SF4">
    <property type="entry name" value="GAS VESICLE PROTEIN A1"/>
    <property type="match status" value="1"/>
</dbReference>
<keyword evidence="7" id="KW-1185">Reference proteome</keyword>
<evidence type="ECO:0000313" key="7">
    <source>
        <dbReference type="Proteomes" id="UP001499987"/>
    </source>
</evidence>
<comment type="similarity">
    <text evidence="3 4">Belongs to the gas vesicle GvpA family.</text>
</comment>
<feature type="region of interest" description="Disordered" evidence="5">
    <location>
        <begin position="74"/>
        <end position="135"/>
    </location>
</feature>
<evidence type="ECO:0000256" key="5">
    <source>
        <dbReference type="SAM" id="MobiDB-lite"/>
    </source>
</evidence>
<gene>
    <name evidence="4" type="primary">gvpA</name>
    <name evidence="6" type="ORF">GCM10009663_76350</name>
</gene>
<evidence type="ECO:0000313" key="6">
    <source>
        <dbReference type="EMBL" id="GAA1126971.1"/>
    </source>
</evidence>
<reference evidence="7" key="1">
    <citation type="journal article" date="2019" name="Int. J. Syst. Evol. Microbiol.">
        <title>The Global Catalogue of Microorganisms (GCM) 10K type strain sequencing project: providing services to taxonomists for standard genome sequencing and annotation.</title>
        <authorList>
            <consortium name="The Broad Institute Genomics Platform"/>
            <consortium name="The Broad Institute Genome Sequencing Center for Infectious Disease"/>
            <person name="Wu L."/>
            <person name="Ma J."/>
        </authorList>
    </citation>
    <scope>NUCLEOTIDE SEQUENCE [LARGE SCALE GENOMIC DNA]</scope>
    <source>
        <strain evidence="7">JCM 13002</strain>
    </source>
</reference>
<dbReference type="PROSITE" id="PS00669">
    <property type="entry name" value="GAS_VESICLE_A_2"/>
    <property type="match status" value="1"/>
</dbReference>
<keyword evidence="1 4" id="KW-0304">Gas vesicle</keyword>
<name>A0ABP4ERB2_9ACTN</name>
<comment type="subcellular location">
    <subcellularLocation>
        <location evidence="2 4">Gas vesicle shell</location>
    </subcellularLocation>
</comment>
<comment type="caution">
    <text evidence="6">The sequence shown here is derived from an EMBL/GenBank/DDBJ whole genome shotgun (WGS) entry which is preliminary data.</text>
</comment>
<evidence type="ECO:0000256" key="4">
    <source>
        <dbReference type="HAMAP-Rule" id="MF_00576"/>
    </source>
</evidence>
<evidence type="ECO:0000256" key="2">
    <source>
        <dbReference type="ARBA" id="ARBA00035629"/>
    </source>
</evidence>
<dbReference type="InterPro" id="IPR050530">
    <property type="entry name" value="GvpA"/>
</dbReference>
<dbReference type="Pfam" id="PF00741">
    <property type="entry name" value="Gas_vesicle"/>
    <property type="match status" value="1"/>
</dbReference>
<evidence type="ECO:0000256" key="3">
    <source>
        <dbReference type="ARBA" id="ARBA00035646"/>
    </source>
</evidence>
<protein>
    <recommendedName>
        <fullName evidence="4">Gas vesicle protein A</fullName>
        <shortName evidence="4">GVP</shortName>
    </recommendedName>
</protein>
<evidence type="ECO:0000256" key="1">
    <source>
        <dbReference type="ARBA" id="ARBA00022987"/>
    </source>
</evidence>
<comment type="function">
    <text evidence="4">Gas vesicles are hollow, gas filled proteinaceous nanostructures found in some microorganisms. During planktonic growth they allow positioning of the organism at a favorable depth for light or nutrient acquisition. GvpA forms the protein shell.</text>
</comment>